<dbReference type="SUPFAM" id="SSF103473">
    <property type="entry name" value="MFS general substrate transporter"/>
    <property type="match status" value="1"/>
</dbReference>
<proteinExistence type="inferred from homology"/>
<name>A0A1I3CDN1_SELRU</name>
<keyword evidence="6 10" id="KW-0812">Transmembrane</keyword>
<comment type="similarity">
    <text evidence="2 9">Belongs to the major facilitator superfamily. Sugar transporter (TC 2.A.1.1) family.</text>
</comment>
<evidence type="ECO:0000256" key="3">
    <source>
        <dbReference type="ARBA" id="ARBA00022448"/>
    </source>
</evidence>
<feature type="transmembrane region" description="Helical" evidence="10">
    <location>
        <begin position="93"/>
        <end position="111"/>
    </location>
</feature>
<dbReference type="InterPro" id="IPR050814">
    <property type="entry name" value="Myo-inositol_Transporter"/>
</dbReference>
<gene>
    <name evidence="12" type="ORF">SAMN04487861_10375</name>
</gene>
<accession>A0A1I3CDN1</accession>
<evidence type="ECO:0000313" key="12">
    <source>
        <dbReference type="EMBL" id="SFH72665.1"/>
    </source>
</evidence>
<evidence type="ECO:0000256" key="2">
    <source>
        <dbReference type="ARBA" id="ARBA00010992"/>
    </source>
</evidence>
<keyword evidence="7 10" id="KW-1133">Transmembrane helix</keyword>
<feature type="transmembrane region" description="Helical" evidence="10">
    <location>
        <begin position="64"/>
        <end position="84"/>
    </location>
</feature>
<dbReference type="Pfam" id="PF00083">
    <property type="entry name" value="Sugar_tr"/>
    <property type="match status" value="1"/>
</dbReference>
<feature type="transmembrane region" description="Helical" evidence="10">
    <location>
        <begin position="25"/>
        <end position="44"/>
    </location>
</feature>
<evidence type="ECO:0000256" key="7">
    <source>
        <dbReference type="ARBA" id="ARBA00022989"/>
    </source>
</evidence>
<keyword evidence="8 10" id="KW-0472">Membrane</keyword>
<evidence type="ECO:0000256" key="10">
    <source>
        <dbReference type="SAM" id="Phobius"/>
    </source>
</evidence>
<feature type="transmembrane region" description="Helical" evidence="10">
    <location>
        <begin position="429"/>
        <end position="447"/>
    </location>
</feature>
<evidence type="ECO:0000256" key="9">
    <source>
        <dbReference type="RuleBase" id="RU003346"/>
    </source>
</evidence>
<feature type="transmembrane region" description="Helical" evidence="10">
    <location>
        <begin position="330"/>
        <end position="349"/>
    </location>
</feature>
<protein>
    <submittedName>
        <fullName evidence="12">MFS transporter, SP family, arabinose:H+ symporter</fullName>
    </submittedName>
</protein>
<dbReference type="Gene3D" id="1.20.1250.20">
    <property type="entry name" value="MFS general substrate transporter like domains"/>
    <property type="match status" value="1"/>
</dbReference>
<comment type="subcellular location">
    <subcellularLocation>
        <location evidence="1">Cell membrane</location>
        <topology evidence="1">Multi-pass membrane protein</topology>
    </subcellularLocation>
</comment>
<evidence type="ECO:0000256" key="5">
    <source>
        <dbReference type="ARBA" id="ARBA00022597"/>
    </source>
</evidence>
<dbReference type="RefSeq" id="WP_082336120.1">
    <property type="nucleotide sequence ID" value="NZ_FOQK01000003.1"/>
</dbReference>
<dbReference type="InterPro" id="IPR003663">
    <property type="entry name" value="Sugar/inositol_transpt"/>
</dbReference>
<keyword evidence="4" id="KW-1003">Cell membrane</keyword>
<dbReference type="PROSITE" id="PS50850">
    <property type="entry name" value="MFS"/>
    <property type="match status" value="1"/>
</dbReference>
<dbReference type="EMBL" id="FOQK01000003">
    <property type="protein sequence ID" value="SFH72665.1"/>
    <property type="molecule type" value="Genomic_DNA"/>
</dbReference>
<evidence type="ECO:0000259" key="11">
    <source>
        <dbReference type="PROSITE" id="PS50850"/>
    </source>
</evidence>
<dbReference type="AlphaFoldDB" id="A0A1I3CDN1"/>
<dbReference type="NCBIfam" id="TIGR00879">
    <property type="entry name" value="SP"/>
    <property type="match status" value="1"/>
</dbReference>
<feature type="transmembrane region" description="Helical" evidence="10">
    <location>
        <begin position="259"/>
        <end position="278"/>
    </location>
</feature>
<dbReference type="InterPro" id="IPR005828">
    <property type="entry name" value="MFS_sugar_transport-like"/>
</dbReference>
<dbReference type="GO" id="GO:0005886">
    <property type="term" value="C:plasma membrane"/>
    <property type="evidence" value="ECO:0007669"/>
    <property type="project" value="UniProtKB-SubCell"/>
</dbReference>
<evidence type="ECO:0000256" key="4">
    <source>
        <dbReference type="ARBA" id="ARBA00022475"/>
    </source>
</evidence>
<reference evidence="12 13" key="1">
    <citation type="submission" date="2016-10" db="EMBL/GenBank/DDBJ databases">
        <authorList>
            <person name="de Groot N.N."/>
        </authorList>
    </citation>
    <scope>NUCLEOTIDE SEQUENCE [LARGE SCALE GENOMIC DNA]</scope>
    <source>
        <strain evidence="12 13">Z108</strain>
    </source>
</reference>
<feature type="transmembrane region" description="Helical" evidence="10">
    <location>
        <begin position="396"/>
        <end position="417"/>
    </location>
</feature>
<feature type="transmembrane region" description="Helical" evidence="10">
    <location>
        <begin position="361"/>
        <end position="384"/>
    </location>
</feature>
<feature type="transmembrane region" description="Helical" evidence="10">
    <location>
        <begin position="117"/>
        <end position="138"/>
    </location>
</feature>
<dbReference type="InterPro" id="IPR036259">
    <property type="entry name" value="MFS_trans_sf"/>
</dbReference>
<keyword evidence="3 9" id="KW-0813">Transport</keyword>
<feature type="transmembrane region" description="Helical" evidence="10">
    <location>
        <begin position="150"/>
        <end position="168"/>
    </location>
</feature>
<evidence type="ECO:0000256" key="8">
    <source>
        <dbReference type="ARBA" id="ARBA00023136"/>
    </source>
</evidence>
<keyword evidence="5" id="KW-0762">Sugar transport</keyword>
<dbReference type="InterPro" id="IPR005829">
    <property type="entry name" value="Sugar_transporter_CS"/>
</dbReference>
<dbReference type="PANTHER" id="PTHR48020">
    <property type="entry name" value="PROTON MYO-INOSITOL COTRANSPORTER"/>
    <property type="match status" value="1"/>
</dbReference>
<evidence type="ECO:0000256" key="6">
    <source>
        <dbReference type="ARBA" id="ARBA00022692"/>
    </source>
</evidence>
<evidence type="ECO:0000256" key="1">
    <source>
        <dbReference type="ARBA" id="ARBA00004651"/>
    </source>
</evidence>
<dbReference type="GO" id="GO:0022857">
    <property type="term" value="F:transmembrane transporter activity"/>
    <property type="evidence" value="ECO:0007669"/>
    <property type="project" value="InterPro"/>
</dbReference>
<dbReference type="PROSITE" id="PS00217">
    <property type="entry name" value="SUGAR_TRANSPORT_2"/>
    <property type="match status" value="1"/>
</dbReference>
<dbReference type="OrthoDB" id="9783823at2"/>
<sequence length="473" mass="50776">MGASIAKDMAEEQETKRAVAHVRMFIYFAAGMAGLLFGLDQGVISGALPFISQEWNLTSAAQEWVVSSMMVGAATGAIIASVMAKKIGRKKSLMIGAALFIIGSLGSGFAVSADMLIGFRLILGLSVGIASYTAPLYLAEMSDKNARGRVISGYQLMVTVGILAAFLSDTAFSYTGNWRMMLMIIALPAVLLLLTVLRLPDSPRWLAAVGRLEEASHVLDSLHGSAQAAAEELMEIKEALKIKQDGWALFKANKNVRRAVFLGVLLQAMQQFTGFNVIMYYSPKILSLAGFSTTEDQMIGTVINGIVFVLSTFIAIFMVDKNGRKPTLKIGFGVMALSMAVVGVCMSMLEAGTADVSVSYLAAIMTMVSIAGFGMSAGPIVWVLCSEIQPLKSREFGVACSTMTNWITCAIVGATFLTLVDTLGSAHTFWLYALLNGLFIVLTLAYVPETKNVTLENIEKNLMDGKKLRHIGC</sequence>
<organism evidence="12 13">
    <name type="scientific">Selenomonas ruminantium</name>
    <dbReference type="NCBI Taxonomy" id="971"/>
    <lineage>
        <taxon>Bacteria</taxon>
        <taxon>Bacillati</taxon>
        <taxon>Bacillota</taxon>
        <taxon>Negativicutes</taxon>
        <taxon>Selenomonadales</taxon>
        <taxon>Selenomonadaceae</taxon>
        <taxon>Selenomonas</taxon>
    </lineage>
</organism>
<feature type="domain" description="Major facilitator superfamily (MFS) profile" evidence="11">
    <location>
        <begin position="26"/>
        <end position="451"/>
    </location>
</feature>
<dbReference type="InterPro" id="IPR020846">
    <property type="entry name" value="MFS_dom"/>
</dbReference>
<dbReference type="PANTHER" id="PTHR48020:SF12">
    <property type="entry name" value="PROTON MYO-INOSITOL COTRANSPORTER"/>
    <property type="match status" value="1"/>
</dbReference>
<feature type="transmembrane region" description="Helical" evidence="10">
    <location>
        <begin position="180"/>
        <end position="197"/>
    </location>
</feature>
<evidence type="ECO:0000313" key="13">
    <source>
        <dbReference type="Proteomes" id="UP000183639"/>
    </source>
</evidence>
<dbReference type="PRINTS" id="PR00171">
    <property type="entry name" value="SUGRTRNSPORT"/>
</dbReference>
<dbReference type="Proteomes" id="UP000183639">
    <property type="component" value="Unassembled WGS sequence"/>
</dbReference>
<dbReference type="FunFam" id="1.20.1250.20:FF:000218">
    <property type="entry name" value="facilitated trehalose transporter Tret1"/>
    <property type="match status" value="1"/>
</dbReference>
<feature type="transmembrane region" description="Helical" evidence="10">
    <location>
        <begin position="298"/>
        <end position="318"/>
    </location>
</feature>